<dbReference type="EnsemblPlants" id="AES87037">
    <property type="protein sequence ID" value="AES87037"/>
    <property type="gene ID" value="MTR_4g019350"/>
</dbReference>
<accession>A0A0C3WSR9</accession>
<organism evidence="1 3">
    <name type="scientific">Medicago truncatula</name>
    <name type="common">Barrel medic</name>
    <name type="synonym">Medicago tribuloides</name>
    <dbReference type="NCBI Taxonomy" id="3880"/>
    <lineage>
        <taxon>Eukaryota</taxon>
        <taxon>Viridiplantae</taxon>
        <taxon>Streptophyta</taxon>
        <taxon>Embryophyta</taxon>
        <taxon>Tracheophyta</taxon>
        <taxon>Spermatophyta</taxon>
        <taxon>Magnoliopsida</taxon>
        <taxon>eudicotyledons</taxon>
        <taxon>Gunneridae</taxon>
        <taxon>Pentapetalae</taxon>
        <taxon>rosids</taxon>
        <taxon>fabids</taxon>
        <taxon>Fabales</taxon>
        <taxon>Fabaceae</taxon>
        <taxon>Papilionoideae</taxon>
        <taxon>50 kb inversion clade</taxon>
        <taxon>NPAAA clade</taxon>
        <taxon>Hologalegina</taxon>
        <taxon>IRL clade</taxon>
        <taxon>Trifolieae</taxon>
        <taxon>Medicago</taxon>
    </lineage>
</organism>
<keyword evidence="3" id="KW-1185">Reference proteome</keyword>
<dbReference type="HOGENOM" id="CLU_2430400_0_0_1"/>
<reference evidence="1 3" key="2">
    <citation type="journal article" date="2014" name="BMC Genomics">
        <title>An improved genome release (version Mt4.0) for the model legume Medicago truncatula.</title>
        <authorList>
            <person name="Tang H."/>
            <person name="Krishnakumar V."/>
            <person name="Bidwell S."/>
            <person name="Rosen B."/>
            <person name="Chan A."/>
            <person name="Zhou S."/>
            <person name="Gentzbittel L."/>
            <person name="Childs K.L."/>
            <person name="Yandell M."/>
            <person name="Gundlach H."/>
            <person name="Mayer K.F."/>
            <person name="Schwartz D.C."/>
            <person name="Town C.D."/>
        </authorList>
    </citation>
    <scope>GENOME REANNOTATION</scope>
    <source>
        <strain evidence="2 3">cv. Jemalong A17</strain>
    </source>
</reference>
<gene>
    <name evidence="1" type="ordered locus">MTR_4g019350</name>
</gene>
<keyword evidence="1" id="KW-0472">Membrane</keyword>
<reference evidence="2" key="3">
    <citation type="submission" date="2015-04" db="UniProtKB">
        <authorList>
            <consortium name="EnsemblPlants"/>
        </authorList>
    </citation>
    <scope>IDENTIFICATION</scope>
    <source>
        <strain evidence="2">cv. Jemalong A17</strain>
    </source>
</reference>
<dbReference type="EMBL" id="CM001220">
    <property type="protein sequence ID" value="AES87037.2"/>
    <property type="molecule type" value="Genomic_DNA"/>
</dbReference>
<protein>
    <submittedName>
        <fullName evidence="1">Transmembrane protein, putative</fullName>
    </submittedName>
</protein>
<name>G7JS98_MEDTR</name>
<dbReference type="AlphaFoldDB" id="G7JS98"/>
<evidence type="ECO:0000313" key="1">
    <source>
        <dbReference type="EMBL" id="AES87037.2"/>
    </source>
</evidence>
<evidence type="ECO:0000313" key="2">
    <source>
        <dbReference type="EnsemblPlants" id="AES87037"/>
    </source>
</evidence>
<accession>G7JS98</accession>
<dbReference type="PaxDb" id="3880-AES87037"/>
<dbReference type="Proteomes" id="UP000002051">
    <property type="component" value="Chromosome 4"/>
</dbReference>
<proteinExistence type="predicted"/>
<evidence type="ECO:0000313" key="3">
    <source>
        <dbReference type="Proteomes" id="UP000002051"/>
    </source>
</evidence>
<keyword evidence="1" id="KW-0812">Transmembrane</keyword>
<reference evidence="1 3" key="1">
    <citation type="journal article" date="2011" name="Nature">
        <title>The Medicago genome provides insight into the evolution of rhizobial symbioses.</title>
        <authorList>
            <person name="Young N.D."/>
            <person name="Debelle F."/>
            <person name="Oldroyd G.E."/>
            <person name="Geurts R."/>
            <person name="Cannon S.B."/>
            <person name="Udvardi M.K."/>
            <person name="Benedito V.A."/>
            <person name="Mayer K.F."/>
            <person name="Gouzy J."/>
            <person name="Schoof H."/>
            <person name="Van de Peer Y."/>
            <person name="Proost S."/>
            <person name="Cook D.R."/>
            <person name="Meyers B.C."/>
            <person name="Spannagl M."/>
            <person name="Cheung F."/>
            <person name="De Mita S."/>
            <person name="Krishnakumar V."/>
            <person name="Gundlach H."/>
            <person name="Zhou S."/>
            <person name="Mudge J."/>
            <person name="Bharti A.K."/>
            <person name="Murray J.D."/>
            <person name="Naoumkina M.A."/>
            <person name="Rosen B."/>
            <person name="Silverstein K.A."/>
            <person name="Tang H."/>
            <person name="Rombauts S."/>
            <person name="Zhao P.X."/>
            <person name="Zhou P."/>
            <person name="Barbe V."/>
            <person name="Bardou P."/>
            <person name="Bechner M."/>
            <person name="Bellec A."/>
            <person name="Berger A."/>
            <person name="Berges H."/>
            <person name="Bidwell S."/>
            <person name="Bisseling T."/>
            <person name="Choisne N."/>
            <person name="Couloux A."/>
            <person name="Denny R."/>
            <person name="Deshpande S."/>
            <person name="Dai X."/>
            <person name="Doyle J.J."/>
            <person name="Dudez A.M."/>
            <person name="Farmer A.D."/>
            <person name="Fouteau S."/>
            <person name="Franken C."/>
            <person name="Gibelin C."/>
            <person name="Gish J."/>
            <person name="Goldstein S."/>
            <person name="Gonzalez A.J."/>
            <person name="Green P.J."/>
            <person name="Hallab A."/>
            <person name="Hartog M."/>
            <person name="Hua A."/>
            <person name="Humphray S.J."/>
            <person name="Jeong D.H."/>
            <person name="Jing Y."/>
            <person name="Jocker A."/>
            <person name="Kenton S.M."/>
            <person name="Kim D.J."/>
            <person name="Klee K."/>
            <person name="Lai H."/>
            <person name="Lang C."/>
            <person name="Lin S."/>
            <person name="Macmil S.L."/>
            <person name="Magdelenat G."/>
            <person name="Matthews L."/>
            <person name="McCorrison J."/>
            <person name="Monaghan E.L."/>
            <person name="Mun J.H."/>
            <person name="Najar F.Z."/>
            <person name="Nicholson C."/>
            <person name="Noirot C."/>
            <person name="O'Bleness M."/>
            <person name="Paule C.R."/>
            <person name="Poulain J."/>
            <person name="Prion F."/>
            <person name="Qin B."/>
            <person name="Qu C."/>
            <person name="Retzel E.F."/>
            <person name="Riddle C."/>
            <person name="Sallet E."/>
            <person name="Samain S."/>
            <person name="Samson N."/>
            <person name="Sanders I."/>
            <person name="Saurat O."/>
            <person name="Scarpelli C."/>
            <person name="Schiex T."/>
            <person name="Segurens B."/>
            <person name="Severin A.J."/>
            <person name="Sherrier D.J."/>
            <person name="Shi R."/>
            <person name="Sims S."/>
            <person name="Singer S.R."/>
            <person name="Sinharoy S."/>
            <person name="Sterck L."/>
            <person name="Viollet A."/>
            <person name="Wang B.B."/>
            <person name="Wang K."/>
            <person name="Wang M."/>
            <person name="Wang X."/>
            <person name="Warfsmann J."/>
            <person name="Weissenbach J."/>
            <person name="White D.D."/>
            <person name="White J.D."/>
            <person name="Wiley G.B."/>
            <person name="Wincker P."/>
            <person name="Xing Y."/>
            <person name="Yang L."/>
            <person name="Yao Z."/>
            <person name="Ying F."/>
            <person name="Zhai J."/>
            <person name="Zhou L."/>
            <person name="Zuber A."/>
            <person name="Denarie J."/>
            <person name="Dixon R.A."/>
            <person name="May G.D."/>
            <person name="Schwartz D.C."/>
            <person name="Rogers J."/>
            <person name="Quetier F."/>
            <person name="Town C.D."/>
            <person name="Roe B.A."/>
        </authorList>
    </citation>
    <scope>NUCLEOTIDE SEQUENCE [LARGE SCALE GENOMIC DNA]</scope>
    <source>
        <strain evidence="1">A17</strain>
        <strain evidence="2 3">cv. Jemalong A17</strain>
    </source>
</reference>
<sequence length="91" mass="10437">MENLDSSWCMDSRSMLLNLGVTLLFGCPNHLLNILDVRQPPTIDHRYYNHYNTIEVRIEGGVIAKRKASIYNAKSLTGMDPSSPKKIKKMW</sequence>